<protein>
    <submittedName>
        <fullName evidence="1">Uncharacterized protein</fullName>
    </submittedName>
</protein>
<comment type="caution">
    <text evidence="1">The sequence shown here is derived from an EMBL/GenBank/DDBJ whole genome shotgun (WGS) entry which is preliminary data.</text>
</comment>
<keyword evidence="2" id="KW-1185">Reference proteome</keyword>
<name>A0AAV9KWQ7_9SOLN</name>
<reference evidence="1 2" key="1">
    <citation type="submission" date="2023-10" db="EMBL/GenBank/DDBJ databases">
        <title>Genome-Wide Identification Analysis in wild type Solanum Pinnatisectum Reveals Some Genes Defensing Phytophthora Infestans.</title>
        <authorList>
            <person name="Sun C."/>
        </authorList>
    </citation>
    <scope>NUCLEOTIDE SEQUENCE [LARGE SCALE GENOMIC DNA]</scope>
    <source>
        <strain evidence="1">LQN</strain>
        <tissue evidence="1">Leaf</tissue>
    </source>
</reference>
<proteinExistence type="predicted"/>
<accession>A0AAV9KWQ7</accession>
<sequence length="99" mass="11630">MLFYCAMREKLVDLGEEFDQNYHHVVIRDMLGKIREIIIDVDSMNLKVYVGVTTVVDRTIKDELSILQPVNRMKVDDRNGKRVVVHTLLAYVPWRLHFG</sequence>
<gene>
    <name evidence="1" type="ORF">R3W88_015771</name>
</gene>
<dbReference type="EMBL" id="JAWPEI010000008">
    <property type="protein sequence ID" value="KAK4717433.1"/>
    <property type="molecule type" value="Genomic_DNA"/>
</dbReference>
<evidence type="ECO:0000313" key="2">
    <source>
        <dbReference type="Proteomes" id="UP001311915"/>
    </source>
</evidence>
<dbReference type="Proteomes" id="UP001311915">
    <property type="component" value="Unassembled WGS sequence"/>
</dbReference>
<dbReference type="AlphaFoldDB" id="A0AAV9KWQ7"/>
<organism evidence="1 2">
    <name type="scientific">Solanum pinnatisectum</name>
    <name type="common">tansyleaf nightshade</name>
    <dbReference type="NCBI Taxonomy" id="50273"/>
    <lineage>
        <taxon>Eukaryota</taxon>
        <taxon>Viridiplantae</taxon>
        <taxon>Streptophyta</taxon>
        <taxon>Embryophyta</taxon>
        <taxon>Tracheophyta</taxon>
        <taxon>Spermatophyta</taxon>
        <taxon>Magnoliopsida</taxon>
        <taxon>eudicotyledons</taxon>
        <taxon>Gunneridae</taxon>
        <taxon>Pentapetalae</taxon>
        <taxon>asterids</taxon>
        <taxon>lamiids</taxon>
        <taxon>Solanales</taxon>
        <taxon>Solanaceae</taxon>
        <taxon>Solanoideae</taxon>
        <taxon>Solaneae</taxon>
        <taxon>Solanum</taxon>
    </lineage>
</organism>
<evidence type="ECO:0000313" key="1">
    <source>
        <dbReference type="EMBL" id="KAK4717433.1"/>
    </source>
</evidence>